<keyword evidence="3" id="KW-1003">Cell membrane</keyword>
<dbReference type="GO" id="GO:0009506">
    <property type="term" value="C:plasmodesma"/>
    <property type="evidence" value="ECO:0007669"/>
    <property type="project" value="UniProtKB-SubCell"/>
</dbReference>
<dbReference type="AlphaFoldDB" id="A0A445KSR7"/>
<dbReference type="FunFam" id="3.30.430.20:FF:000001">
    <property type="entry name" value="cysteine-rich repeat secretory protein 3"/>
    <property type="match status" value="1"/>
</dbReference>
<evidence type="ECO:0000256" key="7">
    <source>
        <dbReference type="ARBA" id="ARBA00022737"/>
    </source>
</evidence>
<keyword evidence="11" id="KW-1015">Disulfide bond</keyword>
<dbReference type="CDD" id="cd23509">
    <property type="entry name" value="Gnk2-like"/>
    <property type="match status" value="2"/>
</dbReference>
<evidence type="ECO:0000256" key="4">
    <source>
        <dbReference type="ARBA" id="ARBA00022581"/>
    </source>
</evidence>
<keyword evidence="20" id="KW-1185">Reference proteome</keyword>
<dbReference type="PANTHER" id="PTHR32080:SF31">
    <property type="entry name" value="PLASMODESMATA-LOCATED PROTEIN 6"/>
    <property type="match status" value="1"/>
</dbReference>
<dbReference type="PANTHER" id="PTHR32080">
    <property type="entry name" value="ANTIFUNGAL PROTEIN GINKBILOBIN-2-LIKE"/>
    <property type="match status" value="1"/>
</dbReference>
<feature type="region of interest" description="Disordered" evidence="15">
    <location>
        <begin position="945"/>
        <end position="967"/>
    </location>
</feature>
<evidence type="ECO:0000256" key="1">
    <source>
        <dbReference type="ARBA" id="ARBA00004251"/>
    </source>
</evidence>
<keyword evidence="5 16" id="KW-0812">Transmembrane</keyword>
<evidence type="ECO:0000256" key="11">
    <source>
        <dbReference type="ARBA" id="ARBA00023157"/>
    </source>
</evidence>
<evidence type="ECO:0000256" key="9">
    <source>
        <dbReference type="ARBA" id="ARBA00022989"/>
    </source>
</evidence>
<evidence type="ECO:0000313" key="20">
    <source>
        <dbReference type="Proteomes" id="UP000289340"/>
    </source>
</evidence>
<feature type="domain" description="Gnk2-homologous" evidence="18">
    <location>
        <begin position="29"/>
        <end position="131"/>
    </location>
</feature>
<dbReference type="FunFam" id="3.30.430.20:FF:000020">
    <property type="entry name" value="Cysteine-rich repeat secretory protein 60"/>
    <property type="match status" value="1"/>
</dbReference>
<dbReference type="Proteomes" id="UP000289340">
    <property type="component" value="Chromosome 5"/>
</dbReference>
<evidence type="ECO:0000256" key="12">
    <source>
        <dbReference type="ARBA" id="ARBA00024184"/>
    </source>
</evidence>
<keyword evidence="2" id="KW-0813">Transport</keyword>
<protein>
    <submittedName>
        <fullName evidence="19">Cysteine-rich repeat secretory protein 12</fullName>
    </submittedName>
</protein>
<evidence type="ECO:0000256" key="17">
    <source>
        <dbReference type="SAM" id="SignalP"/>
    </source>
</evidence>
<evidence type="ECO:0000256" key="6">
    <source>
        <dbReference type="ARBA" id="ARBA00022729"/>
    </source>
</evidence>
<dbReference type="Pfam" id="PF10536">
    <property type="entry name" value="PMD"/>
    <property type="match status" value="1"/>
</dbReference>
<feature type="chain" id="PRO_5019343013" evidence="17">
    <location>
        <begin position="28"/>
        <end position="1039"/>
    </location>
</feature>
<keyword evidence="9 16" id="KW-1133">Transmembrane helix</keyword>
<comment type="subunit">
    <text evidence="14">(Microbial infection) Interacts with Grapevine fanleaf virus (GFLV) 2B-MP.</text>
</comment>
<dbReference type="InterPro" id="IPR051378">
    <property type="entry name" value="Cell2Cell_Antifungal"/>
</dbReference>
<sequence>MPNANMLLLFLFLLALFSAMTTPSTSAIDTFIFAGCSQPKFTPGSAYENTVNSLLTSLVNSAAFANYNNFTVPASSDAVYGLFQCRGDLTNDQCSRCVSRAVTQLGTLCFASCGGALQVDGCFVKYDNATFIGVEDKTLVTKKCGPSVGLTSDALTRRDAVLAYLQTSDGVYKTFRTSGYGDFQGVAQCTGDLSPSECQDCLSDAIQRLKTECGPTNWADIYLAKCYARYSEGGTRSRGNNNDDSNHNDDEIEKTLAILIGLIAGVALIIVFLSFLSKVCEKHKDWLHEHQYISALSDLAFLFIGSALWRVNQQYVAYTCFFVLQYGAIGKVKNLKTRSSSRKTTATSFLLPFLLILRDTASQAFVFFRTPRAKLLLLLRLLREQPSRLPENVFRELSGRSGSSGRIPEDAHFRKIFQNSGRPFRKNPSSGMFPEEPLLPEVIMARTRGLGRAIGRFVGRDRAADEDAGDVPERRRPTASARRLRVHQMTTEGRDMAEDVADMTDDVPEQPTEAPEMRADAQGADSGEGSDGDDAAEGFPGGPRDPSVLTSFAEHVAHAVWSGQERPDLKLVSHGRKLTLIGRPVPEIEGLVAATGLSPLIDCSVITGDPGLISAFVERWHSETSTFHLPVGELTITLDDVSSILHLPITGALHSFHALSTEEARFLLTELLKVSAEEARAETALTRGAYVRLGWVRDIYETRCQARRWIVAARAYLLHLVGCTLFANKSATYVHVVHLDAFRDLAHSGGYAWGVAALVHMYDQLDEACRTTTRQLAGYLTLFQCWIYEHFPSVHQCVTDDTYQETSPRASRWLTSKAHMKGITGAPYRARCDGLTVTDVSWLPYTEHRGVRAFQEISSFQGQLRWGPMIVAVRPERVVRQFGYIQSIPPPPVSARLSQDQIDDRWMEFADHLLPAGQPCLVPGQVSADYIEWFFRISHPFMTPTQAADQQRDAPAADPEDYIQPPSPQVPVAFDPPPYVDDYEGYEAIAQRLERVLNLRIVTAGTELYDIMQDCLTIARGGPSADGTVRARQRRRTDH</sequence>
<evidence type="ECO:0000259" key="18">
    <source>
        <dbReference type="PROSITE" id="PS51473"/>
    </source>
</evidence>
<evidence type="ECO:0000256" key="15">
    <source>
        <dbReference type="SAM" id="MobiDB-lite"/>
    </source>
</evidence>
<dbReference type="Gene3D" id="3.30.430.20">
    <property type="entry name" value="Gnk2 domain, C-X8-C-X2-C motif"/>
    <property type="match status" value="2"/>
</dbReference>
<evidence type="ECO:0000256" key="14">
    <source>
        <dbReference type="ARBA" id="ARBA00064287"/>
    </source>
</evidence>
<gene>
    <name evidence="19" type="ORF">D0Y65_013168</name>
</gene>
<evidence type="ECO:0000256" key="13">
    <source>
        <dbReference type="ARBA" id="ARBA00038393"/>
    </source>
</evidence>
<feature type="transmembrane region" description="Helical" evidence="16">
    <location>
        <begin position="292"/>
        <end position="309"/>
    </location>
</feature>
<comment type="similarity">
    <text evidence="13">Belongs to the cysteine-rich repeat secretory protein family. Plasmodesmata-located proteins (PDLD) subfamily.</text>
</comment>
<dbReference type="GO" id="GO:0005886">
    <property type="term" value="C:plasma membrane"/>
    <property type="evidence" value="ECO:0007669"/>
    <property type="project" value="UniProtKB-SubCell"/>
</dbReference>
<evidence type="ECO:0000256" key="16">
    <source>
        <dbReference type="SAM" id="Phobius"/>
    </source>
</evidence>
<evidence type="ECO:0000256" key="5">
    <source>
        <dbReference type="ARBA" id="ARBA00022692"/>
    </source>
</evidence>
<accession>A0A445KSR7</accession>
<comment type="subcellular location">
    <subcellularLocation>
        <location evidence="12">Cell junction</location>
        <location evidence="12">Plasmodesma</location>
    </subcellularLocation>
    <subcellularLocation>
        <location evidence="1">Cell membrane</location>
        <topology evidence="1">Single-pass type I membrane protein</topology>
    </subcellularLocation>
</comment>
<comment type="caution">
    <text evidence="19">The sequence shown here is derived from an EMBL/GenBank/DDBJ whole genome shotgun (WGS) entry which is preliminary data.</text>
</comment>
<evidence type="ECO:0000256" key="8">
    <source>
        <dbReference type="ARBA" id="ARBA00022949"/>
    </source>
</evidence>
<dbReference type="PROSITE" id="PS51473">
    <property type="entry name" value="GNK2"/>
    <property type="match status" value="2"/>
</dbReference>
<organism evidence="19 20">
    <name type="scientific">Glycine soja</name>
    <name type="common">Wild soybean</name>
    <dbReference type="NCBI Taxonomy" id="3848"/>
    <lineage>
        <taxon>Eukaryota</taxon>
        <taxon>Viridiplantae</taxon>
        <taxon>Streptophyta</taxon>
        <taxon>Embryophyta</taxon>
        <taxon>Tracheophyta</taxon>
        <taxon>Spermatophyta</taxon>
        <taxon>Magnoliopsida</taxon>
        <taxon>eudicotyledons</taxon>
        <taxon>Gunneridae</taxon>
        <taxon>Pentapetalae</taxon>
        <taxon>rosids</taxon>
        <taxon>fabids</taxon>
        <taxon>Fabales</taxon>
        <taxon>Fabaceae</taxon>
        <taxon>Papilionoideae</taxon>
        <taxon>50 kb inversion clade</taxon>
        <taxon>NPAAA clade</taxon>
        <taxon>indigoferoid/millettioid clade</taxon>
        <taxon>Phaseoleae</taxon>
        <taxon>Glycine</taxon>
        <taxon>Glycine subgen. Soja</taxon>
    </lineage>
</organism>
<dbReference type="EMBL" id="QZWG01000005">
    <property type="protein sequence ID" value="RZC13966.1"/>
    <property type="molecule type" value="Genomic_DNA"/>
</dbReference>
<evidence type="ECO:0000256" key="2">
    <source>
        <dbReference type="ARBA" id="ARBA00022448"/>
    </source>
</evidence>
<dbReference type="Pfam" id="PF01657">
    <property type="entry name" value="Stress-antifung"/>
    <property type="match status" value="2"/>
</dbReference>
<feature type="domain" description="Gnk2-homologous" evidence="18">
    <location>
        <begin position="132"/>
        <end position="235"/>
    </location>
</feature>
<dbReference type="InterPro" id="IPR038408">
    <property type="entry name" value="GNK2_sf"/>
</dbReference>
<evidence type="ECO:0000256" key="3">
    <source>
        <dbReference type="ARBA" id="ARBA00022475"/>
    </source>
</evidence>
<keyword evidence="7" id="KW-0677">Repeat</keyword>
<feature type="compositionally biased region" description="Basic and acidic residues" evidence="15">
    <location>
        <begin position="462"/>
        <end position="476"/>
    </location>
</feature>
<feature type="region of interest" description="Disordered" evidence="15">
    <location>
        <begin position="462"/>
        <end position="547"/>
    </location>
</feature>
<feature type="transmembrane region" description="Helical" evidence="16">
    <location>
        <begin position="344"/>
        <end position="368"/>
    </location>
</feature>
<evidence type="ECO:0000256" key="10">
    <source>
        <dbReference type="ARBA" id="ARBA00023136"/>
    </source>
</evidence>
<feature type="signal peptide" evidence="17">
    <location>
        <begin position="1"/>
        <end position="27"/>
    </location>
</feature>
<proteinExistence type="inferred from homology"/>
<feature type="transmembrane region" description="Helical" evidence="16">
    <location>
        <begin position="256"/>
        <end position="280"/>
    </location>
</feature>
<feature type="compositionally biased region" description="Acidic residues" evidence="15">
    <location>
        <begin position="498"/>
        <end position="508"/>
    </location>
</feature>
<keyword evidence="6 17" id="KW-0732">Signal</keyword>
<feature type="compositionally biased region" description="Low complexity" evidence="15">
    <location>
        <begin position="945"/>
        <end position="957"/>
    </location>
</feature>
<dbReference type="GO" id="GO:0042742">
    <property type="term" value="P:defense response to bacterium"/>
    <property type="evidence" value="ECO:0007669"/>
    <property type="project" value="TreeGrafter"/>
</dbReference>
<reference evidence="19 20" key="1">
    <citation type="submission" date="2018-09" db="EMBL/GenBank/DDBJ databases">
        <title>A high-quality reference genome of wild soybean provides a powerful tool to mine soybean genomes.</title>
        <authorList>
            <person name="Xie M."/>
            <person name="Chung C.Y.L."/>
            <person name="Li M.-W."/>
            <person name="Wong F.-L."/>
            <person name="Chan T.-F."/>
            <person name="Lam H.-M."/>
        </authorList>
    </citation>
    <scope>NUCLEOTIDE SEQUENCE [LARGE SCALE GENOMIC DNA]</scope>
    <source>
        <strain evidence="20">cv. W05</strain>
        <tissue evidence="19">Hypocotyl of etiolated seedlings</tissue>
    </source>
</reference>
<evidence type="ECO:0000313" key="19">
    <source>
        <dbReference type="EMBL" id="RZC13966.1"/>
    </source>
</evidence>
<keyword evidence="8" id="KW-0965">Cell junction</keyword>
<name>A0A445KSR7_GLYSO</name>
<dbReference type="InterPro" id="IPR002902">
    <property type="entry name" value="GNK2"/>
</dbReference>
<dbReference type="InterPro" id="IPR019557">
    <property type="entry name" value="AminoTfrase-like_pln_mobile"/>
</dbReference>
<keyword evidence="10 16" id="KW-0472">Membrane</keyword>
<keyword evidence="4" id="KW-0945">Host-virus interaction</keyword>